<gene>
    <name evidence="2" type="ORF">GCM10009682_63170</name>
</gene>
<comment type="caution">
    <text evidence="2">The sequence shown here is derived from an EMBL/GenBank/DDBJ whole genome shotgun (WGS) entry which is preliminary data.</text>
</comment>
<dbReference type="InterPro" id="IPR046547">
    <property type="entry name" value="DUF6803"/>
</dbReference>
<accession>A0ABN2MT04</accession>
<feature type="transmembrane region" description="Helical" evidence="1">
    <location>
        <begin position="177"/>
        <end position="198"/>
    </location>
</feature>
<feature type="transmembrane region" description="Helical" evidence="1">
    <location>
        <begin position="65"/>
        <end position="90"/>
    </location>
</feature>
<keyword evidence="1" id="KW-0812">Transmembrane</keyword>
<dbReference type="EMBL" id="BAAALT010000329">
    <property type="protein sequence ID" value="GAA1837387.1"/>
    <property type="molecule type" value="Genomic_DNA"/>
</dbReference>
<sequence>MITSEATRPGTTNVATRSAAGVVAAVAAVATAVAVGAAWALPDLPGEGSVAMTHYMQLLATNQPWNLLIFMAVPVILAETVAVSELAILFNRASTPSWVRSLNRWAGLLGGVYFVGVFGYLLVHAVIPLTTDGGWRGPADIIAVGAYLSGVIPLFGIALLEFGVLGRGRDETARLKLHAALVGLFLIVAHLAMIFGMLDPTLLGWHTAGHAGMQM</sequence>
<dbReference type="Proteomes" id="UP001500218">
    <property type="component" value="Unassembled WGS sequence"/>
</dbReference>
<feature type="transmembrane region" description="Helical" evidence="1">
    <location>
        <begin position="20"/>
        <end position="41"/>
    </location>
</feature>
<evidence type="ECO:0000313" key="3">
    <source>
        <dbReference type="Proteomes" id="UP001500218"/>
    </source>
</evidence>
<protein>
    <submittedName>
        <fullName evidence="2">Permease</fullName>
    </submittedName>
</protein>
<name>A0ABN2MT04_9ACTN</name>
<organism evidence="2 3">
    <name type="scientific">Luedemannella flava</name>
    <dbReference type="NCBI Taxonomy" id="349316"/>
    <lineage>
        <taxon>Bacteria</taxon>
        <taxon>Bacillati</taxon>
        <taxon>Actinomycetota</taxon>
        <taxon>Actinomycetes</taxon>
        <taxon>Micromonosporales</taxon>
        <taxon>Micromonosporaceae</taxon>
        <taxon>Luedemannella</taxon>
    </lineage>
</organism>
<keyword evidence="1" id="KW-0472">Membrane</keyword>
<proteinExistence type="predicted"/>
<feature type="transmembrane region" description="Helical" evidence="1">
    <location>
        <begin position="102"/>
        <end position="121"/>
    </location>
</feature>
<keyword evidence="1" id="KW-1133">Transmembrane helix</keyword>
<feature type="transmembrane region" description="Helical" evidence="1">
    <location>
        <begin position="141"/>
        <end position="165"/>
    </location>
</feature>
<keyword evidence="3" id="KW-1185">Reference proteome</keyword>
<evidence type="ECO:0000256" key="1">
    <source>
        <dbReference type="SAM" id="Phobius"/>
    </source>
</evidence>
<reference evidence="2 3" key="1">
    <citation type="journal article" date="2019" name="Int. J. Syst. Evol. Microbiol.">
        <title>The Global Catalogue of Microorganisms (GCM) 10K type strain sequencing project: providing services to taxonomists for standard genome sequencing and annotation.</title>
        <authorList>
            <consortium name="The Broad Institute Genomics Platform"/>
            <consortium name="The Broad Institute Genome Sequencing Center for Infectious Disease"/>
            <person name="Wu L."/>
            <person name="Ma J."/>
        </authorList>
    </citation>
    <scope>NUCLEOTIDE SEQUENCE [LARGE SCALE GENOMIC DNA]</scope>
    <source>
        <strain evidence="2 3">JCM 13250</strain>
    </source>
</reference>
<evidence type="ECO:0000313" key="2">
    <source>
        <dbReference type="EMBL" id="GAA1837387.1"/>
    </source>
</evidence>
<dbReference type="Pfam" id="PF20617">
    <property type="entry name" value="DUF6803"/>
    <property type="match status" value="1"/>
</dbReference>